<reference evidence="3" key="1">
    <citation type="journal article" date="2019" name="Int. J. Syst. Evol. Microbiol.">
        <title>The Global Catalogue of Microorganisms (GCM) 10K type strain sequencing project: providing services to taxonomists for standard genome sequencing and annotation.</title>
        <authorList>
            <consortium name="The Broad Institute Genomics Platform"/>
            <consortium name="The Broad Institute Genome Sequencing Center for Infectious Disease"/>
            <person name="Wu L."/>
            <person name="Ma J."/>
        </authorList>
    </citation>
    <scope>NUCLEOTIDE SEQUENCE [LARGE SCALE GENOMIC DNA]</scope>
    <source>
        <strain evidence="3">CGMCC 1.15772</strain>
    </source>
</reference>
<evidence type="ECO:0000313" key="2">
    <source>
        <dbReference type="EMBL" id="MFC7267555.1"/>
    </source>
</evidence>
<proteinExistence type="predicted"/>
<organism evidence="2 3">
    <name type="scientific">Microbacterium fluvii</name>
    <dbReference type="NCBI Taxonomy" id="415215"/>
    <lineage>
        <taxon>Bacteria</taxon>
        <taxon>Bacillati</taxon>
        <taxon>Actinomycetota</taxon>
        <taxon>Actinomycetes</taxon>
        <taxon>Micrococcales</taxon>
        <taxon>Microbacteriaceae</taxon>
        <taxon>Microbacterium</taxon>
    </lineage>
</organism>
<dbReference type="EMBL" id="JBHTBE010000001">
    <property type="protein sequence ID" value="MFC7267555.1"/>
    <property type="molecule type" value="Genomic_DNA"/>
</dbReference>
<comment type="caution">
    <text evidence="2">The sequence shown here is derived from an EMBL/GenBank/DDBJ whole genome shotgun (WGS) entry which is preliminary data.</text>
</comment>
<evidence type="ECO:0000313" key="3">
    <source>
        <dbReference type="Proteomes" id="UP001596507"/>
    </source>
</evidence>
<protein>
    <submittedName>
        <fullName evidence="2">Uncharacterized protein</fullName>
    </submittedName>
</protein>
<evidence type="ECO:0000256" key="1">
    <source>
        <dbReference type="SAM" id="Phobius"/>
    </source>
</evidence>
<feature type="transmembrane region" description="Helical" evidence="1">
    <location>
        <begin position="117"/>
        <end position="140"/>
    </location>
</feature>
<keyword evidence="1" id="KW-0812">Transmembrane</keyword>
<accession>A0ABW2H8Y7</accession>
<keyword evidence="1" id="KW-0472">Membrane</keyword>
<dbReference type="RefSeq" id="WP_262872490.1">
    <property type="nucleotide sequence ID" value="NZ_BAABKW010000011.1"/>
</dbReference>
<keyword evidence="3" id="KW-1185">Reference proteome</keyword>
<feature type="transmembrane region" description="Helical" evidence="1">
    <location>
        <begin position="79"/>
        <end position="97"/>
    </location>
</feature>
<gene>
    <name evidence="2" type="ORF">ACFQRL_01135</name>
</gene>
<dbReference type="Proteomes" id="UP001596507">
    <property type="component" value="Unassembled WGS sequence"/>
</dbReference>
<feature type="transmembrane region" description="Helical" evidence="1">
    <location>
        <begin position="6"/>
        <end position="25"/>
    </location>
</feature>
<name>A0ABW2H8Y7_9MICO</name>
<keyword evidence="1" id="KW-1133">Transmembrane helix</keyword>
<sequence length="174" mass="19073">MSDAVAVALITSALALAGTLGVAWVQSFSGSKRLEQQVNALKTLAPLVERNLPSTREAYESVARQIVRKHRVRPWWKRIFYVIVTLAAAMTAIWLATRFGRFLDQANLTPGAKDGSGYALEVSLYVIGVAALAGATVAAASRALFARYEQAPWSGWVERLLTQWKSRRLAQLGE</sequence>